<organism evidence="7">
    <name type="scientific">Leptocylindrus danicus</name>
    <dbReference type="NCBI Taxonomy" id="163516"/>
    <lineage>
        <taxon>Eukaryota</taxon>
        <taxon>Sar</taxon>
        <taxon>Stramenopiles</taxon>
        <taxon>Ochrophyta</taxon>
        <taxon>Bacillariophyta</taxon>
        <taxon>Coscinodiscophyceae</taxon>
        <taxon>Chaetocerotophycidae</taxon>
        <taxon>Leptocylindrales</taxon>
        <taxon>Leptocylindraceae</taxon>
        <taxon>Leptocylindrus</taxon>
    </lineage>
</organism>
<dbReference type="EMBL" id="HBGY01029754">
    <property type="protein sequence ID" value="CAD9606507.1"/>
    <property type="molecule type" value="Transcribed_RNA"/>
</dbReference>
<dbReference type="EMBL" id="HBGY01029755">
    <property type="protein sequence ID" value="CAD9606510.1"/>
    <property type="molecule type" value="Transcribed_RNA"/>
</dbReference>
<dbReference type="PANTHER" id="PTHR12570:SF9">
    <property type="entry name" value="MAGNESIUM TRANSPORTER NIPA8-RELATED"/>
    <property type="match status" value="1"/>
</dbReference>
<feature type="transmembrane region" description="Helical" evidence="5">
    <location>
        <begin position="181"/>
        <end position="200"/>
    </location>
</feature>
<comment type="subcellular location">
    <subcellularLocation>
        <location evidence="1">Membrane</location>
        <topology evidence="1">Multi-pass membrane protein</topology>
    </subcellularLocation>
</comment>
<feature type="transmembrane region" description="Helical" evidence="5">
    <location>
        <begin position="220"/>
        <end position="238"/>
    </location>
</feature>
<accession>A0A6U2SCF9</accession>
<keyword evidence="2 5" id="KW-0812">Transmembrane</keyword>
<protein>
    <submittedName>
        <fullName evidence="7">Uncharacterized protein</fullName>
    </submittedName>
</protein>
<feature type="transmembrane region" description="Helical" evidence="5">
    <location>
        <begin position="327"/>
        <end position="350"/>
    </location>
</feature>
<evidence type="ECO:0000256" key="4">
    <source>
        <dbReference type="ARBA" id="ARBA00023136"/>
    </source>
</evidence>
<reference evidence="7" key="1">
    <citation type="submission" date="2021-01" db="EMBL/GenBank/DDBJ databases">
        <authorList>
            <person name="Corre E."/>
            <person name="Pelletier E."/>
            <person name="Niang G."/>
            <person name="Scheremetjew M."/>
            <person name="Finn R."/>
            <person name="Kale V."/>
            <person name="Holt S."/>
            <person name="Cochrane G."/>
            <person name="Meng A."/>
            <person name="Brown T."/>
            <person name="Cohen L."/>
        </authorList>
    </citation>
    <scope>NUCLEOTIDE SEQUENCE</scope>
    <source>
        <strain evidence="7">B650</strain>
    </source>
</reference>
<dbReference type="Pfam" id="PF05653">
    <property type="entry name" value="Mg_trans_NIPA"/>
    <property type="match status" value="1"/>
</dbReference>
<keyword evidence="4 5" id="KW-0472">Membrane</keyword>
<dbReference type="GO" id="GO:0016020">
    <property type="term" value="C:membrane"/>
    <property type="evidence" value="ECO:0007669"/>
    <property type="project" value="UniProtKB-SubCell"/>
</dbReference>
<dbReference type="AlphaFoldDB" id="A0A6U2SCF9"/>
<evidence type="ECO:0000313" key="7">
    <source>
        <dbReference type="EMBL" id="CAD9606510.1"/>
    </source>
</evidence>
<gene>
    <name evidence="6" type="ORF">LDAN0321_LOCUS18475</name>
    <name evidence="7" type="ORF">LDAN0321_LOCUS18476</name>
</gene>
<evidence type="ECO:0000256" key="1">
    <source>
        <dbReference type="ARBA" id="ARBA00004141"/>
    </source>
</evidence>
<dbReference type="GO" id="GO:0015095">
    <property type="term" value="F:magnesium ion transmembrane transporter activity"/>
    <property type="evidence" value="ECO:0007669"/>
    <property type="project" value="InterPro"/>
</dbReference>
<keyword evidence="3 5" id="KW-1133">Transmembrane helix</keyword>
<feature type="transmembrane region" description="Helical" evidence="5">
    <location>
        <begin position="295"/>
        <end position="315"/>
    </location>
</feature>
<dbReference type="InterPro" id="IPR008521">
    <property type="entry name" value="Mg_trans_NIPA"/>
</dbReference>
<evidence type="ECO:0000256" key="2">
    <source>
        <dbReference type="ARBA" id="ARBA00022692"/>
    </source>
</evidence>
<feature type="transmembrane region" description="Helical" evidence="5">
    <location>
        <begin position="127"/>
        <end position="148"/>
    </location>
</feature>
<feature type="transmembrane region" description="Helical" evidence="5">
    <location>
        <begin position="362"/>
        <end position="379"/>
    </location>
</feature>
<evidence type="ECO:0000256" key="3">
    <source>
        <dbReference type="ARBA" id="ARBA00022989"/>
    </source>
</evidence>
<proteinExistence type="predicted"/>
<sequence length="541" mass="60160">MATHDDDLWILGVVLGLLGSVAINTGNNLQSLGLKKLKEQELEEHSKGNEFLQHDKQERSSVKYFRTHKRTAPLNGKIRPLEAQFSVSTDDGQSRASPSTTEIEQYTVKQVNAYDAGEDIKPSESNIWLVGTLIFVSGSLFNFASYAFGAQSMLASLESIQFVTNLIFGKYMLGCTVTGRMALGTFLIVTGTVLSVQFSSKDRLDFTIDDIISLYQNPKYIAYMVFVVALLVILQIAFDRFELAVLKNRPMKYTDSAVPLIYSVWSALFGTQSVVQAKVLAELLEVQSRGKENIFQSWFLYFTILMWLSTVVVWLKRLNNALRKFNPLFIIPLLQCSFIFFAIISGGIFFKEFDTFNGVQWLGFWCGNMVMMSGLMLLTPKPQKYVNLPNDVIELLLCSGIAFGVEGRHSRLPRTPRCTPREKSFVNDEQCNSTSVSSAITFTTDVADVPIVCMAGRNNGIERSLSGGMPEPPLCVTGMIMETVKGVVIDSAQTIMKSPTGTVIMTSALSSENEKDSIIRQKIEEARTSMNEIKISSTSTS</sequence>
<name>A0A6U2SCF9_9STRA</name>
<evidence type="ECO:0000313" key="6">
    <source>
        <dbReference type="EMBL" id="CAD9606507.1"/>
    </source>
</evidence>
<dbReference type="PANTHER" id="PTHR12570">
    <property type="match status" value="1"/>
</dbReference>
<evidence type="ECO:0000256" key="5">
    <source>
        <dbReference type="SAM" id="Phobius"/>
    </source>
</evidence>